<organism evidence="1 2">
    <name type="scientific">Bacillus cereus</name>
    <dbReference type="NCBI Taxonomy" id="1396"/>
    <lineage>
        <taxon>Bacteria</taxon>
        <taxon>Bacillati</taxon>
        <taxon>Bacillota</taxon>
        <taxon>Bacilli</taxon>
        <taxon>Bacillales</taxon>
        <taxon>Bacillaceae</taxon>
        <taxon>Bacillus</taxon>
        <taxon>Bacillus cereus group</taxon>
    </lineage>
</organism>
<comment type="caution">
    <text evidence="1">The sequence shown here is derived from an EMBL/GenBank/DDBJ whole genome shotgun (WGS) entry which is preliminary data.</text>
</comment>
<dbReference type="AlphaFoldDB" id="A0A9X6SRU4"/>
<accession>A0A9X6SRU4</accession>
<name>A0A9X6SRU4_BACCE</name>
<protein>
    <submittedName>
        <fullName evidence="1">Uncharacterized protein</fullName>
    </submittedName>
</protein>
<evidence type="ECO:0000313" key="1">
    <source>
        <dbReference type="EMBL" id="PDZ94030.1"/>
    </source>
</evidence>
<reference evidence="1 2" key="1">
    <citation type="submission" date="2017-09" db="EMBL/GenBank/DDBJ databases">
        <title>Large-scale bioinformatics analysis of Bacillus genomes uncovers conserved roles of natural products in bacterial physiology.</title>
        <authorList>
            <consortium name="Agbiome Team Llc"/>
            <person name="Bleich R.M."/>
            <person name="Grubbs K.J."/>
            <person name="Santa Maria K.C."/>
            <person name="Allen S.E."/>
            <person name="Farag S."/>
            <person name="Shank E.A."/>
            <person name="Bowers A."/>
        </authorList>
    </citation>
    <scope>NUCLEOTIDE SEQUENCE [LARGE SCALE GENOMIC DNA]</scope>
    <source>
        <strain evidence="1 2">AFS092789</strain>
    </source>
</reference>
<sequence>MKKIQTNNTMENYMTTYQESKRKMELALETYNKKWKEFILNIRDESEDRLEYLIALSDKSKKILENLSFIDAKWIAHEISTSKSYSYIGAVSESQKYVVHISKKDEQLVDFNFYIRGTEKVVAGDEEYEDLIEIDVFNKKEIELVRIYLDDFGIVEMCNAGNAAWR</sequence>
<evidence type="ECO:0000313" key="2">
    <source>
        <dbReference type="Proteomes" id="UP000219922"/>
    </source>
</evidence>
<gene>
    <name evidence="1" type="ORF">CON36_35995</name>
</gene>
<proteinExistence type="predicted"/>
<dbReference type="Proteomes" id="UP000219922">
    <property type="component" value="Unassembled WGS sequence"/>
</dbReference>
<dbReference type="EMBL" id="NVMX01000284">
    <property type="protein sequence ID" value="PDZ94030.1"/>
    <property type="molecule type" value="Genomic_DNA"/>
</dbReference>